<dbReference type="Gene3D" id="3.40.50.720">
    <property type="entry name" value="NAD(P)-binding Rossmann-like Domain"/>
    <property type="match status" value="1"/>
</dbReference>
<proteinExistence type="predicted"/>
<dbReference type="SMART" id="SM00829">
    <property type="entry name" value="PKS_ER"/>
    <property type="match status" value="1"/>
</dbReference>
<dbReference type="Pfam" id="PF08240">
    <property type="entry name" value="ADH_N"/>
    <property type="match status" value="1"/>
</dbReference>
<sequence length="367" mass="39327">MSTPQTTRQYSYSQRGSYDNLVLQEVLLAAPKANEVLVKTHAVSLQFRDLLLAGNKFMTGYIGLAEPWSNWLSNVKPNFVPCSDMAGEVIAVGKDVKDWKAGDRVCANFFLEKLNDEQTPETDKSALGGPIDGVLTEYRTFPAHSLVAIPPHLSYEEASTLPCAALTAYNALYCGYAPPEGGGNSAGAGNGRSLHVRIPKFALQFAVAAGATVIATSSSAEKLEIAKKLGAAHVINYRTTPAWDREVLKITGGVGVDRVLDVAGYATLQRSIDSVKQGGSIDLIGVVGSLNEVSPVDILIPVMFRNLKLRGIYVGAVSQLQDMNKLIATNPAATRPIVDRVFPFSEAKAAFAYFASQAHVGKVVIKL</sequence>
<reference evidence="2" key="1">
    <citation type="submission" date="2020-05" db="EMBL/GenBank/DDBJ databases">
        <title>Mycena genomes resolve the evolution of fungal bioluminescence.</title>
        <authorList>
            <person name="Tsai I.J."/>
        </authorList>
    </citation>
    <scope>NUCLEOTIDE SEQUENCE</scope>
    <source>
        <strain evidence="2">CCC161011</strain>
    </source>
</reference>
<dbReference type="InterPro" id="IPR013149">
    <property type="entry name" value="ADH-like_C"/>
</dbReference>
<dbReference type="PANTHER" id="PTHR45033:SF2">
    <property type="entry name" value="ZINC-TYPE ALCOHOL DEHYDROGENASE-LIKE PROTEIN C1773.06C"/>
    <property type="match status" value="1"/>
</dbReference>
<keyword evidence="3" id="KW-1185">Reference proteome</keyword>
<accession>A0A8H6Y9W7</accession>
<dbReference type="InterPro" id="IPR011032">
    <property type="entry name" value="GroES-like_sf"/>
</dbReference>
<dbReference type="InterPro" id="IPR013154">
    <property type="entry name" value="ADH-like_N"/>
</dbReference>
<name>A0A8H6Y9W7_9AGAR</name>
<gene>
    <name evidence="2" type="ORF">MVEN_01110800</name>
</gene>
<feature type="domain" description="Enoyl reductase (ER)" evidence="1">
    <location>
        <begin position="16"/>
        <end position="365"/>
    </location>
</feature>
<dbReference type="Proteomes" id="UP000620124">
    <property type="component" value="Unassembled WGS sequence"/>
</dbReference>
<dbReference type="AlphaFoldDB" id="A0A8H6Y9W7"/>
<comment type="caution">
    <text evidence="2">The sequence shown here is derived from an EMBL/GenBank/DDBJ whole genome shotgun (WGS) entry which is preliminary data.</text>
</comment>
<dbReference type="InterPro" id="IPR020843">
    <property type="entry name" value="ER"/>
</dbReference>
<dbReference type="CDD" id="cd08276">
    <property type="entry name" value="MDR7"/>
    <property type="match status" value="1"/>
</dbReference>
<protein>
    <submittedName>
        <fullName evidence="2">Alcohol dehydrogenase superfamily protein</fullName>
    </submittedName>
</protein>
<evidence type="ECO:0000313" key="2">
    <source>
        <dbReference type="EMBL" id="KAF7354230.1"/>
    </source>
</evidence>
<evidence type="ECO:0000313" key="3">
    <source>
        <dbReference type="Proteomes" id="UP000620124"/>
    </source>
</evidence>
<dbReference type="SUPFAM" id="SSF51735">
    <property type="entry name" value="NAD(P)-binding Rossmann-fold domains"/>
    <property type="match status" value="1"/>
</dbReference>
<dbReference type="EMBL" id="JACAZI010000008">
    <property type="protein sequence ID" value="KAF7354230.1"/>
    <property type="molecule type" value="Genomic_DNA"/>
</dbReference>
<dbReference type="InterPro" id="IPR036291">
    <property type="entry name" value="NAD(P)-bd_dom_sf"/>
</dbReference>
<organism evidence="2 3">
    <name type="scientific">Mycena venus</name>
    <dbReference type="NCBI Taxonomy" id="2733690"/>
    <lineage>
        <taxon>Eukaryota</taxon>
        <taxon>Fungi</taxon>
        <taxon>Dikarya</taxon>
        <taxon>Basidiomycota</taxon>
        <taxon>Agaricomycotina</taxon>
        <taxon>Agaricomycetes</taxon>
        <taxon>Agaricomycetidae</taxon>
        <taxon>Agaricales</taxon>
        <taxon>Marasmiineae</taxon>
        <taxon>Mycenaceae</taxon>
        <taxon>Mycena</taxon>
    </lineage>
</organism>
<dbReference type="PANTHER" id="PTHR45033">
    <property type="match status" value="1"/>
</dbReference>
<dbReference type="Gene3D" id="3.90.180.10">
    <property type="entry name" value="Medium-chain alcohol dehydrogenases, catalytic domain"/>
    <property type="match status" value="1"/>
</dbReference>
<evidence type="ECO:0000259" key="1">
    <source>
        <dbReference type="SMART" id="SM00829"/>
    </source>
</evidence>
<dbReference type="GO" id="GO:0016491">
    <property type="term" value="F:oxidoreductase activity"/>
    <property type="evidence" value="ECO:0007669"/>
    <property type="project" value="InterPro"/>
</dbReference>
<dbReference type="Pfam" id="PF00107">
    <property type="entry name" value="ADH_zinc_N"/>
    <property type="match status" value="1"/>
</dbReference>
<dbReference type="OrthoDB" id="9930022at2759"/>
<dbReference type="InterPro" id="IPR052711">
    <property type="entry name" value="Zinc_ADH-like"/>
</dbReference>
<dbReference type="SUPFAM" id="SSF50129">
    <property type="entry name" value="GroES-like"/>
    <property type="match status" value="1"/>
</dbReference>